<comment type="caution">
    <text evidence="6">The sequence shown here is derived from an EMBL/GenBank/DDBJ whole genome shotgun (WGS) entry which is preliminary data.</text>
</comment>
<dbReference type="InterPro" id="IPR013083">
    <property type="entry name" value="Znf_RING/FYVE/PHD"/>
</dbReference>
<dbReference type="EMBL" id="CAKLBY020000109">
    <property type="protein sequence ID" value="CAK7927158.1"/>
    <property type="molecule type" value="Genomic_DNA"/>
</dbReference>
<reference evidence="6" key="1">
    <citation type="submission" date="2024-01" db="EMBL/GenBank/DDBJ databases">
        <authorList>
            <person name="Webb A."/>
        </authorList>
    </citation>
    <scope>NUCLEOTIDE SEQUENCE</scope>
    <source>
        <strain evidence="6">Pm1</strain>
    </source>
</reference>
<dbReference type="InterPro" id="IPR011011">
    <property type="entry name" value="Znf_FYVE_PHD"/>
</dbReference>
<keyword evidence="1" id="KW-0479">Metal-binding</keyword>
<dbReference type="Proteomes" id="UP001162060">
    <property type="component" value="Unassembled WGS sequence"/>
</dbReference>
<accession>A0AAV1TZR0</accession>
<dbReference type="AlphaFoldDB" id="A0AAV1TZR0"/>
<evidence type="ECO:0000313" key="7">
    <source>
        <dbReference type="Proteomes" id="UP001162060"/>
    </source>
</evidence>
<organism evidence="6 7">
    <name type="scientific">Peronospora matthiolae</name>
    <dbReference type="NCBI Taxonomy" id="2874970"/>
    <lineage>
        <taxon>Eukaryota</taxon>
        <taxon>Sar</taxon>
        <taxon>Stramenopiles</taxon>
        <taxon>Oomycota</taxon>
        <taxon>Peronosporomycetes</taxon>
        <taxon>Peronosporales</taxon>
        <taxon>Peronosporaceae</taxon>
        <taxon>Peronospora</taxon>
    </lineage>
</organism>
<evidence type="ECO:0000313" key="6">
    <source>
        <dbReference type="EMBL" id="CAK7927158.1"/>
    </source>
</evidence>
<dbReference type="PROSITE" id="PS50178">
    <property type="entry name" value="ZF_FYVE"/>
    <property type="match status" value="1"/>
</dbReference>
<dbReference type="InterPro" id="IPR052727">
    <property type="entry name" value="Rab4/Rab5_effector"/>
</dbReference>
<evidence type="ECO:0000256" key="3">
    <source>
        <dbReference type="ARBA" id="ARBA00022833"/>
    </source>
</evidence>
<dbReference type="GO" id="GO:0008270">
    <property type="term" value="F:zinc ion binding"/>
    <property type="evidence" value="ECO:0007669"/>
    <property type="project" value="UniProtKB-KW"/>
</dbReference>
<name>A0AAV1TZR0_9STRA</name>
<sequence length="501" mass="55791">MPMSPPASIAFAPVSLTASQAMQFENMMTQQVQDAVLARTMQLSSDNKLDSDWRHVGTLGHLKAFKIRGVDSFSSTSSWATTLKRSSRATACTVDDRISTSTCTSTSQRSVQSRMKMSTATHRTVGATIGRHNPLDPCPPLQSSRIFGRVQGNYRDIVDVHYATNSVDFVQRQKLLSPGVIDGAVLLNIRSTRDNYLGIKWLAENTFAGKRDVCFVEMTGYTTDTDGQEIGFVALASVDVPECPELTGSMKLTRVRMKRTTLITPAEDEPKTTSEVFVMGAIEANESALVALAQYRLKMAVLNDISLVIDSQNIAKQKLAPHKNWVPDECRPSCSICSRKFHFVNRRRHHCRLCGDIVCKTCYVVRAVPGIVDPVEGYSSDPVICRTKFCVRCVVSLRVMDKQLDRFSRRISRTLNADTVNMSDSSFVSQSPASGMRDSSITYFKRGTNAKHILDLGQLFQISASLDIDPRMDNDDEIDDINAWVRSMDSQQSRSDYEIFV</sequence>
<dbReference type="InterPro" id="IPR000306">
    <property type="entry name" value="Znf_FYVE"/>
</dbReference>
<dbReference type="SUPFAM" id="SSF57903">
    <property type="entry name" value="FYVE/PHD zinc finger"/>
    <property type="match status" value="1"/>
</dbReference>
<protein>
    <recommendedName>
        <fullName evidence="5">FYVE-type domain-containing protein</fullName>
    </recommendedName>
</protein>
<keyword evidence="3" id="KW-0862">Zinc</keyword>
<dbReference type="PANTHER" id="PTHR13510:SF44">
    <property type="entry name" value="RABENOSYN-5"/>
    <property type="match status" value="1"/>
</dbReference>
<evidence type="ECO:0000256" key="2">
    <source>
        <dbReference type="ARBA" id="ARBA00022771"/>
    </source>
</evidence>
<feature type="domain" description="FYVE-type" evidence="5">
    <location>
        <begin position="328"/>
        <end position="398"/>
    </location>
</feature>
<evidence type="ECO:0000256" key="4">
    <source>
        <dbReference type="PROSITE-ProRule" id="PRU00091"/>
    </source>
</evidence>
<dbReference type="SMART" id="SM00064">
    <property type="entry name" value="FYVE"/>
    <property type="match status" value="1"/>
</dbReference>
<dbReference type="Gene3D" id="3.30.40.10">
    <property type="entry name" value="Zinc/RING finger domain, C3HC4 (zinc finger)"/>
    <property type="match status" value="1"/>
</dbReference>
<dbReference type="InterPro" id="IPR017455">
    <property type="entry name" value="Znf_FYVE-rel"/>
</dbReference>
<keyword evidence="2 4" id="KW-0863">Zinc-finger</keyword>
<dbReference type="PANTHER" id="PTHR13510">
    <property type="entry name" value="FYVE-FINGER-CONTAINING RAB5 EFFECTOR PROTEIN RABENOSYN-5-RELATED"/>
    <property type="match status" value="1"/>
</dbReference>
<gene>
    <name evidence="6" type="ORF">PM001_LOCUS12308</name>
</gene>
<dbReference type="Pfam" id="PF01363">
    <property type="entry name" value="FYVE"/>
    <property type="match status" value="1"/>
</dbReference>
<evidence type="ECO:0000259" key="5">
    <source>
        <dbReference type="PROSITE" id="PS50178"/>
    </source>
</evidence>
<proteinExistence type="predicted"/>
<evidence type="ECO:0000256" key="1">
    <source>
        <dbReference type="ARBA" id="ARBA00022723"/>
    </source>
</evidence>